<dbReference type="Pfam" id="PF08309">
    <property type="entry name" value="LVIVD"/>
    <property type="match status" value="10"/>
</dbReference>
<feature type="domain" description="GH29D-like beta-sandwich" evidence="1">
    <location>
        <begin position="58"/>
        <end position="122"/>
    </location>
</feature>
<sequence length="1141" mass="123379">MAMWLRLVKIKGLAEWMKRLTLCGIAACFIGLCVGLSSCSETRSPASDVTLPQVWAQPAGGVFDRQPLSVTLVSTKAATIYYTLDGTPPSETSATYETPLVLSAPDVTLRFFAQDSEGNLSAQGVERYRRFPNAPRIALNTEQPLILGPKQRETIEWVCQQHCGRFRVAVGEGGADQDILVAEGEVVTGQGMQTLIDASQISMPQTRLWVHVTSNEGVHGAASLPLAIDRHPPLVRAWPAGGTYGKHVNVELMADEDATIHYTADGTEPTRDAAIYMEALRLSTDTTLRFLAVDRFGNVSSHGAEDYRIRKQAPTVSVQQFPGFRLDVRATLHFTWRSSQGGRYLLSANGQPLLRGRVERNKAVQSVIQGWSLKTPHSRLQLSVTNDEGHEGYISWHLDTESWERFTKASSLDTDATTAWHDIAASRIVLPVGPLATGHYETRYTSRGIAGQDRYAYIANTRGGLHIVDLDVPETPRPVGKLSMYGEPKALAKYGGYVYLAADASDIQIFDVSRPRAPRPVGQMRLAGRASAIAIAGQRAYVGTHEDGLYIYELSQPRHPGLLAHVPLAMPVMDLAATGTHVYVAGFSHGVAVIDITDAAAPTHLTTLSPDPLGRAVLGVAVHEQRLYVAADNLTVYDIRNAAEPSQLARLGLRSAYGLAAHGGYVYVAGQYQGLQIVDVTVPKPRLVSEVETANRAVRVMIRDHVAFVADVLGGLHLIDVSQPDRPTRICHLPKLGQIVDVWVDDGYAYLANRKGRRGRLLVVDVQPPAEAQVVGAYRNGSLTDVVLDGSLVYTLDAFGGLQVVDVSQPQYPTLLGTQLISGIAQGLALYSSYALAAAGAGDLHVIDVSQPHQPATVAHLDLDGESVDVALWQTYAYVAAGTAGIAVVDVSQPAEPHLIGYIQPHEDKPDTKVVRLAVGDGYLYASNTESQLLVFSLASPQQPQLQQRLTNPHGTLWALALHGHLLYTTTILKHLIVYDVSNPAQTQSLVEVRGGARDLAIVSRHLLMATESYRGRGGGLRVLDIHTLYAPDVESLGLAALRVPQASVQSLKVDAATHALASVTLRPQAWPGAYGRITYEVSNNGGDTWGQVLPGIPYHFSTSGSDLRWRAVLRGTPPLADPALYALQLTYELATAAPVK</sequence>
<proteinExistence type="predicted"/>
<dbReference type="InterPro" id="IPR059177">
    <property type="entry name" value="GH29D-like_dom"/>
</dbReference>
<keyword evidence="3" id="KW-1185">Reference proteome</keyword>
<dbReference type="Proteomes" id="UP000019140">
    <property type="component" value="Unassembled WGS sequence"/>
</dbReference>
<dbReference type="Pfam" id="PF13290">
    <property type="entry name" value="CHB_HEX_C_1"/>
    <property type="match status" value="2"/>
</dbReference>
<reference evidence="2 3" key="1">
    <citation type="journal article" date="2014" name="Nature">
        <title>An environmental bacterial taxon with a large and distinct metabolic repertoire.</title>
        <authorList>
            <person name="Wilson M.C."/>
            <person name="Mori T."/>
            <person name="Ruckert C."/>
            <person name="Uria A.R."/>
            <person name="Helf M.J."/>
            <person name="Takada K."/>
            <person name="Gernert C."/>
            <person name="Steffens U.A."/>
            <person name="Heycke N."/>
            <person name="Schmitt S."/>
            <person name="Rinke C."/>
            <person name="Helfrich E.J."/>
            <person name="Brachmann A.O."/>
            <person name="Gurgui C."/>
            <person name="Wakimoto T."/>
            <person name="Kracht M."/>
            <person name="Crusemann M."/>
            <person name="Hentschel U."/>
            <person name="Abe I."/>
            <person name="Matsunaga S."/>
            <person name="Kalinowski J."/>
            <person name="Takeyama H."/>
            <person name="Piel J."/>
        </authorList>
    </citation>
    <scope>NUCLEOTIDE SEQUENCE [LARGE SCALE GENOMIC DNA]</scope>
    <source>
        <strain evidence="3">TSY2</strain>
    </source>
</reference>
<gene>
    <name evidence="2" type="ORF">ETSY2_12480</name>
</gene>
<dbReference type="InterPro" id="IPR011044">
    <property type="entry name" value="Quino_amine_DH_bsu"/>
</dbReference>
<dbReference type="InterPro" id="IPR011048">
    <property type="entry name" value="Haem_d1_sf"/>
</dbReference>
<dbReference type="Gene3D" id="2.130.10.10">
    <property type="entry name" value="YVTN repeat-like/Quinoprotein amine dehydrogenase"/>
    <property type="match status" value="2"/>
</dbReference>
<organism evidence="2 3">
    <name type="scientific">Candidatus Entotheonella gemina</name>
    <dbReference type="NCBI Taxonomy" id="1429439"/>
    <lineage>
        <taxon>Bacteria</taxon>
        <taxon>Pseudomonadati</taxon>
        <taxon>Nitrospinota/Tectimicrobiota group</taxon>
        <taxon>Candidatus Tectimicrobiota</taxon>
        <taxon>Candidatus Entotheonellia</taxon>
        <taxon>Candidatus Entotheonellales</taxon>
        <taxon>Candidatus Entotheonellaceae</taxon>
        <taxon>Candidatus Entotheonella</taxon>
    </lineage>
</organism>
<dbReference type="EMBL" id="AZHX01000496">
    <property type="protein sequence ID" value="ETX07218.1"/>
    <property type="molecule type" value="Genomic_DNA"/>
</dbReference>
<dbReference type="InterPro" id="IPR013211">
    <property type="entry name" value="LVIVD"/>
</dbReference>
<name>W4MAJ8_9BACT</name>
<evidence type="ECO:0000313" key="2">
    <source>
        <dbReference type="EMBL" id="ETX07218.1"/>
    </source>
</evidence>
<dbReference type="InterPro" id="IPR015943">
    <property type="entry name" value="WD40/YVTN_repeat-like_dom_sf"/>
</dbReference>
<protein>
    <recommendedName>
        <fullName evidence="1">GH29D-like beta-sandwich domain-containing protein</fullName>
    </recommendedName>
</protein>
<feature type="domain" description="GH29D-like beta-sandwich" evidence="1">
    <location>
        <begin position="239"/>
        <end position="300"/>
    </location>
</feature>
<dbReference type="HOGENOM" id="CLU_277675_0_0_7"/>
<dbReference type="SUPFAM" id="SSF51004">
    <property type="entry name" value="C-terminal (heme d1) domain of cytochrome cd1-nitrite reductase"/>
    <property type="match status" value="1"/>
</dbReference>
<comment type="caution">
    <text evidence="2">The sequence shown here is derived from an EMBL/GenBank/DDBJ whole genome shotgun (WGS) entry which is preliminary data.</text>
</comment>
<dbReference type="AlphaFoldDB" id="W4MAJ8"/>
<accession>W4MAJ8</accession>
<evidence type="ECO:0000313" key="3">
    <source>
        <dbReference type="Proteomes" id="UP000019140"/>
    </source>
</evidence>
<evidence type="ECO:0000259" key="1">
    <source>
        <dbReference type="Pfam" id="PF13290"/>
    </source>
</evidence>
<dbReference type="SUPFAM" id="SSF50969">
    <property type="entry name" value="YVTN repeat-like/Quinoprotein amine dehydrogenase"/>
    <property type="match status" value="1"/>
</dbReference>